<dbReference type="AlphaFoldDB" id="A0A061AUD7"/>
<sequence length="485" mass="54320">MPSTPSITIARSLATRNPRRPPQHFAAYRPRYYWTKVMLSVLGGLGVVSGGLWYFYWPHHTFSTEVAKILRKGLWAESERGGYDYTKALEYYIEALEQAQNQGLEPLCDEYTGIQLKIAEMYEKLSMNQDALMLYSEISAAYLDALTKPGNVPEKLRPHLIQKDLRVVIKSVELNSQNAQMCKMLLLTHLLVAQEEVAKRSATAANLITRDHPHQGIQGEREAGHIEVDGSHSEPQLMTAENIHTSPSGDGVIELEHNREAWEPFADELFNARDLFVAICLATGDIASAARAKTATTEWMIHADRHPGEILMSQTNLGSIMYLNAEAFEDKVARGKKEGNVPADEMNYNEKAKDQSLTLAIKCYQSVLDSAKKFPANLRQDDRLEESIALSTYGLGVIKLHVGELAPAKNLLRESRLRAKGAGFEDLVVQAEVELEKVNKAIELQAEAFTQNKEMSDEEETEKIKAMIDDAEEINFTVQVAKKSE</sequence>
<dbReference type="OrthoDB" id="10050400at2759"/>
<evidence type="ECO:0000313" key="2">
    <source>
        <dbReference type="EMBL" id="CDR40798.1"/>
    </source>
</evidence>
<dbReference type="GO" id="GO:0006515">
    <property type="term" value="P:protein quality control for misfolded or incompletely synthesized proteins"/>
    <property type="evidence" value="ECO:0007669"/>
    <property type="project" value="TreeGrafter"/>
</dbReference>
<dbReference type="PANTHER" id="PTHR28142">
    <property type="entry name" value="MITOCHONDRIAL INNER MEMBRANE I-AAA PROTEASE SUPERCOMPLEX SUBUNIT MGR3-RELATED"/>
    <property type="match status" value="1"/>
</dbReference>
<feature type="transmembrane region" description="Helical" evidence="1">
    <location>
        <begin position="37"/>
        <end position="57"/>
    </location>
</feature>
<keyword evidence="1" id="KW-0812">Transmembrane</keyword>
<evidence type="ECO:0000313" key="3">
    <source>
        <dbReference type="EMBL" id="ONH68194.1"/>
    </source>
</evidence>
<keyword evidence="3" id="KW-0378">Hydrolase</keyword>
<reference evidence="3" key="3">
    <citation type="submission" date="2017-01" db="EMBL/GenBank/DDBJ databases">
        <authorList>
            <person name="Mah S.A."/>
            <person name="Swanson W.J."/>
            <person name="Moy G.W."/>
            <person name="Vacquier V.D."/>
        </authorList>
    </citation>
    <scope>NUCLEOTIDE SEQUENCE [LARGE SCALE GENOMIC DNA]</scope>
    <source>
        <strain evidence="3">65</strain>
    </source>
</reference>
<protein>
    <submittedName>
        <fullName evidence="2">CYFA0S05e04610g1_1</fullName>
    </submittedName>
    <submittedName>
        <fullName evidence="3">Mitochondrial inner membrane i-AAA protease supercomplex subunit MGR3</fullName>
    </submittedName>
</protein>
<dbReference type="Proteomes" id="UP000189513">
    <property type="component" value="Unassembled WGS sequence"/>
</dbReference>
<keyword evidence="1" id="KW-1133">Transmembrane helix</keyword>
<accession>A0A061AUD7</accession>
<name>A0A061AUD7_CYBFA</name>
<dbReference type="CDD" id="cd24145">
    <property type="entry name" value="Mgr3-like"/>
    <property type="match status" value="1"/>
</dbReference>
<dbReference type="OMA" id="CKMTTVE"/>
<keyword evidence="4" id="KW-1185">Reference proteome</keyword>
<dbReference type="PANTHER" id="PTHR28142:SF1">
    <property type="entry name" value="MITOCHONDRIAL INNER MEMBRANE I-AAA PROTEASE SUPERCOMPLEX SUBUNIT MGR3-RELATED"/>
    <property type="match status" value="1"/>
</dbReference>
<keyword evidence="1" id="KW-0472">Membrane</keyword>
<dbReference type="EMBL" id="LK052890">
    <property type="protein sequence ID" value="CDR40798.1"/>
    <property type="molecule type" value="Genomic_DNA"/>
</dbReference>
<organism evidence="2">
    <name type="scientific">Cyberlindnera fabianii</name>
    <name type="common">Yeast</name>
    <name type="synonym">Hansenula fabianii</name>
    <dbReference type="NCBI Taxonomy" id="36022"/>
    <lineage>
        <taxon>Eukaryota</taxon>
        <taxon>Fungi</taxon>
        <taxon>Dikarya</taxon>
        <taxon>Ascomycota</taxon>
        <taxon>Saccharomycotina</taxon>
        <taxon>Saccharomycetes</taxon>
        <taxon>Phaffomycetales</taxon>
        <taxon>Phaffomycetaceae</taxon>
        <taxon>Cyberlindnera</taxon>
    </lineage>
</organism>
<dbReference type="InterPro" id="IPR040201">
    <property type="entry name" value="Mrg3-like"/>
</dbReference>
<dbReference type="VEuPathDB" id="FungiDB:BON22_2072"/>
<dbReference type="STRING" id="36022.A0A061AUD7"/>
<evidence type="ECO:0000256" key="1">
    <source>
        <dbReference type="SAM" id="Phobius"/>
    </source>
</evidence>
<dbReference type="GO" id="GO:0051787">
    <property type="term" value="F:misfolded protein binding"/>
    <property type="evidence" value="ECO:0007669"/>
    <property type="project" value="TreeGrafter"/>
</dbReference>
<dbReference type="GO" id="GO:0008233">
    <property type="term" value="F:peptidase activity"/>
    <property type="evidence" value="ECO:0007669"/>
    <property type="project" value="UniProtKB-KW"/>
</dbReference>
<proteinExistence type="predicted"/>
<dbReference type="EMBL" id="MPUK01000003">
    <property type="protein sequence ID" value="ONH68194.1"/>
    <property type="molecule type" value="Genomic_DNA"/>
</dbReference>
<dbReference type="GO" id="GO:0031942">
    <property type="term" value="C:i-AAA complex"/>
    <property type="evidence" value="ECO:0007669"/>
    <property type="project" value="TreeGrafter"/>
</dbReference>
<reference evidence="4" key="2">
    <citation type="journal article" date="2017" name="Genome Announc.">
        <title>Genome sequences of Cyberlindnera fabianii 65, Pichia kudriavzevii 129, and Saccharomyces cerevisiae 131 isolated from fermented masau fruits in Zimbabwe.</title>
        <authorList>
            <person name="van Rijswijck I.M.H."/>
            <person name="Derks M.F.L."/>
            <person name="Abee T."/>
            <person name="de Ridder D."/>
            <person name="Smid E.J."/>
        </authorList>
    </citation>
    <scope>NUCLEOTIDE SEQUENCE [LARGE SCALE GENOMIC DNA]</scope>
    <source>
        <strain evidence="4">65</strain>
    </source>
</reference>
<gene>
    <name evidence="3" type="ORF">BON22_2072</name>
    <name evidence="2" type="ORF">CYFA0S_05e04610g</name>
</gene>
<keyword evidence="3" id="KW-0645">Protease</keyword>
<evidence type="ECO:0000313" key="4">
    <source>
        <dbReference type="Proteomes" id="UP000189513"/>
    </source>
</evidence>
<reference evidence="2" key="1">
    <citation type="journal article" date="2014" name="Genome Announc.">
        <title>Genome sequence of the yeast Cyberlindnera fabianii (Hansenula fabianii).</title>
        <authorList>
            <person name="Freel K.C."/>
            <person name="Sarilar V."/>
            <person name="Neuveglise C."/>
            <person name="Devillers H."/>
            <person name="Friedrich A."/>
            <person name="Schacherer J."/>
        </authorList>
    </citation>
    <scope>NUCLEOTIDE SEQUENCE</scope>
    <source>
        <strain evidence="2">YJS4271</strain>
    </source>
</reference>